<evidence type="ECO:0000313" key="1">
    <source>
        <dbReference type="EMBL" id="RCS54473.1"/>
    </source>
</evidence>
<organism evidence="1 2">
    <name type="scientific">Bremerella cremea</name>
    <dbReference type="NCBI Taxonomy" id="1031537"/>
    <lineage>
        <taxon>Bacteria</taxon>
        <taxon>Pseudomonadati</taxon>
        <taxon>Planctomycetota</taxon>
        <taxon>Planctomycetia</taxon>
        <taxon>Pirellulales</taxon>
        <taxon>Pirellulaceae</taxon>
        <taxon>Bremerella</taxon>
    </lineage>
</organism>
<gene>
    <name evidence="1" type="ORF">DTL42_04850</name>
</gene>
<dbReference type="EMBL" id="QPEX01000010">
    <property type="protein sequence ID" value="RCS54473.1"/>
    <property type="molecule type" value="Genomic_DNA"/>
</dbReference>
<name>A0A368KVK6_9BACT</name>
<dbReference type="AlphaFoldDB" id="A0A368KVK6"/>
<comment type="caution">
    <text evidence="1">The sequence shown here is derived from an EMBL/GenBank/DDBJ whole genome shotgun (WGS) entry which is preliminary data.</text>
</comment>
<accession>A0A368KVK6</accession>
<protein>
    <submittedName>
        <fullName evidence="1">Uncharacterized protein</fullName>
    </submittedName>
</protein>
<dbReference type="RefSeq" id="WP_114367538.1">
    <property type="nucleotide sequence ID" value="NZ_QPEX01000010.1"/>
</dbReference>
<dbReference type="Proteomes" id="UP000253562">
    <property type="component" value="Unassembled WGS sequence"/>
</dbReference>
<dbReference type="OrthoDB" id="287730at2"/>
<proteinExistence type="predicted"/>
<sequence length="177" mass="19547">MMIQTRNNAWLLLLFGICLWQTGCCSKCGSPFCWDRCADIPAGAIPQPLGTYGCGWQNAQTTAAQRDMLTIYQAEWIGASTDLGPYGKRHMTDLPTLAMQLGEPIVVEMSENHELDQQRLTYIQEVLSKTDFPQPEQWVVLGYAKAEPMYGIEAEGVASTYLGGSQIRASNNSAIGY</sequence>
<evidence type="ECO:0000313" key="2">
    <source>
        <dbReference type="Proteomes" id="UP000253562"/>
    </source>
</evidence>
<reference evidence="1 2" key="1">
    <citation type="submission" date="2018-07" db="EMBL/GenBank/DDBJ databases">
        <title>Comparative genomes isolates from brazilian mangrove.</title>
        <authorList>
            <person name="De Araujo J.E."/>
            <person name="Taketani R.G."/>
            <person name="Silva M.C.P."/>
            <person name="Lourenco M.V."/>
            <person name="Oliveira V.M."/>
            <person name="Andreote F.D."/>
        </authorList>
    </citation>
    <scope>NUCLEOTIDE SEQUENCE [LARGE SCALE GENOMIC DNA]</scope>
    <source>
        <strain evidence="1 2">HEX PRIS-MGV</strain>
    </source>
</reference>